<organism evidence="1 2">
    <name type="scientific">Streblomastix strix</name>
    <dbReference type="NCBI Taxonomy" id="222440"/>
    <lineage>
        <taxon>Eukaryota</taxon>
        <taxon>Metamonada</taxon>
        <taxon>Preaxostyla</taxon>
        <taxon>Oxymonadida</taxon>
        <taxon>Streblomastigidae</taxon>
        <taxon>Streblomastix</taxon>
    </lineage>
</organism>
<dbReference type="EMBL" id="SNRW01011026">
    <property type="protein sequence ID" value="KAA6375732.1"/>
    <property type="molecule type" value="Genomic_DNA"/>
</dbReference>
<evidence type="ECO:0000313" key="2">
    <source>
        <dbReference type="Proteomes" id="UP000324800"/>
    </source>
</evidence>
<name>A0A5J4UZY7_9EUKA</name>
<accession>A0A5J4UZY7</accession>
<protein>
    <submittedName>
        <fullName evidence="1">Uncharacterized protein</fullName>
    </submittedName>
</protein>
<sequence length="371" mass="42836">MNYCADTQTELLQIFYKRSVSISSGAGQSEDTSTKNEIVGRNNYRKQRNYYRTERLRSDIDIRLPSKINTARRLKLVGSKNDKQRQENQIHLLRDTPFRTSLQEKVRSSNLSAFRQHSTSLQFWEIESEGIPDRKNKTIIQLEKRLKLQVTTFHILEKLNSATDSLSILCRSGDYSLKDGMIQTICKTFGLYATDRHIRNTFLFLGLSERILEMGQRMKDKNKKHPPSNLSAFFLDLSQTLQFTKLLRELKIVGASAYSIRHSATTELAKLGISERDLATFTYHSQNSRTVNPPKICIPTRGEIETMREFPRELKDRTCGKMLKVGRSALNDNDEIRILPCQRLISLIKRIIDKKMLSTSCIDGYEEEIGE</sequence>
<gene>
    <name evidence="1" type="ORF">EZS28_028741</name>
</gene>
<comment type="caution">
    <text evidence="1">The sequence shown here is derived from an EMBL/GenBank/DDBJ whole genome shotgun (WGS) entry which is preliminary data.</text>
</comment>
<dbReference type="Proteomes" id="UP000324800">
    <property type="component" value="Unassembled WGS sequence"/>
</dbReference>
<evidence type="ECO:0000313" key="1">
    <source>
        <dbReference type="EMBL" id="KAA6375732.1"/>
    </source>
</evidence>
<proteinExistence type="predicted"/>
<reference evidence="1 2" key="1">
    <citation type="submission" date="2019-03" db="EMBL/GenBank/DDBJ databases">
        <title>Single cell metagenomics reveals metabolic interactions within the superorganism composed of flagellate Streblomastix strix and complex community of Bacteroidetes bacteria on its surface.</title>
        <authorList>
            <person name="Treitli S.C."/>
            <person name="Kolisko M."/>
            <person name="Husnik F."/>
            <person name="Keeling P."/>
            <person name="Hampl V."/>
        </authorList>
    </citation>
    <scope>NUCLEOTIDE SEQUENCE [LARGE SCALE GENOMIC DNA]</scope>
    <source>
        <strain evidence="1">ST1C</strain>
    </source>
</reference>
<dbReference type="AlphaFoldDB" id="A0A5J4UZY7"/>